<dbReference type="Proteomes" id="UP000839052">
    <property type="component" value="Chromosome"/>
</dbReference>
<keyword evidence="1" id="KW-0732">Signal</keyword>
<name>A0ABM8YYH4_9PROT</name>
<accession>A0ABM8YYH4</accession>
<evidence type="ECO:0000256" key="1">
    <source>
        <dbReference type="SAM" id="SignalP"/>
    </source>
</evidence>
<gene>
    <name evidence="3" type="ORF">NTG6680_1361</name>
</gene>
<dbReference type="Pfam" id="PF07589">
    <property type="entry name" value="PEP-CTERM"/>
    <property type="match status" value="1"/>
</dbReference>
<feature type="domain" description="Ice-binding protein C-terminal" evidence="2">
    <location>
        <begin position="234"/>
        <end position="256"/>
    </location>
</feature>
<organism evidence="3 4">
    <name type="scientific">Candidatus Nitrotoga arctica</name>
    <dbReference type="NCBI Taxonomy" id="453162"/>
    <lineage>
        <taxon>Bacteria</taxon>
        <taxon>Pseudomonadati</taxon>
        <taxon>Pseudomonadota</taxon>
        <taxon>Betaproteobacteria</taxon>
        <taxon>Nitrosomonadales</taxon>
        <taxon>Gallionellaceae</taxon>
        <taxon>Candidatus Nitrotoga</taxon>
    </lineage>
</organism>
<evidence type="ECO:0000313" key="4">
    <source>
        <dbReference type="Proteomes" id="UP000839052"/>
    </source>
</evidence>
<evidence type="ECO:0000313" key="3">
    <source>
        <dbReference type="EMBL" id="CAG9932614.1"/>
    </source>
</evidence>
<keyword evidence="4" id="KW-1185">Reference proteome</keyword>
<dbReference type="InterPro" id="IPR013424">
    <property type="entry name" value="Ice-binding_C"/>
</dbReference>
<feature type="chain" id="PRO_5046490526" evidence="1">
    <location>
        <begin position="25"/>
        <end position="260"/>
    </location>
</feature>
<feature type="signal peptide" evidence="1">
    <location>
        <begin position="1"/>
        <end position="24"/>
    </location>
</feature>
<sequence>MKSKQILIAVSLMSAVMGSHSVLADIITVAYEGSANFGSGGVGYYFNGTVAPNPNSNTVPVGVGIGGDSFTSLDHSYDFSTSGQFNTWCVDIYHWLNGSNVQYTVGTAAELTNALSILRPDAATRVNQLGQLANQVYGTFDNKDGSAAFQLAVWAITYGTADVSGHYHISTIDTGFMVDSGTAGSSYGILANQWLQNLGAGGPGNYKLTYLNDGDVNKTQDMVVFTAVPPKLVTVPEPTTLALLGLGLAGLGFSRRKFVS</sequence>
<protein>
    <submittedName>
        <fullName evidence="3">PEP-CTERM domain-containing protein</fullName>
    </submittedName>
</protein>
<dbReference type="EMBL" id="OU912926">
    <property type="protein sequence ID" value="CAG9932614.1"/>
    <property type="molecule type" value="Genomic_DNA"/>
</dbReference>
<dbReference type="RefSeq" id="WP_239796519.1">
    <property type="nucleotide sequence ID" value="NZ_OU912926.1"/>
</dbReference>
<reference evidence="3 4" key="1">
    <citation type="submission" date="2021-10" db="EMBL/GenBank/DDBJ databases">
        <authorList>
            <person name="Koch H."/>
        </authorList>
    </citation>
    <scope>NUCLEOTIDE SEQUENCE [LARGE SCALE GENOMIC DNA]</scope>
    <source>
        <strain evidence="3">6680</strain>
    </source>
</reference>
<proteinExistence type="predicted"/>
<dbReference type="NCBIfam" id="TIGR02595">
    <property type="entry name" value="PEP_CTERM"/>
    <property type="match status" value="1"/>
</dbReference>
<evidence type="ECO:0000259" key="2">
    <source>
        <dbReference type="Pfam" id="PF07589"/>
    </source>
</evidence>